<evidence type="ECO:0000313" key="6">
    <source>
        <dbReference type="Proteomes" id="UP000011087"/>
    </source>
</evidence>
<dbReference type="InterPro" id="IPR000270">
    <property type="entry name" value="PB1_dom"/>
</dbReference>
<dbReference type="InterPro" id="IPR006600">
    <property type="entry name" value="HTH_CenpB_DNA-bd_dom"/>
</dbReference>
<dbReference type="SUPFAM" id="SSF54277">
    <property type="entry name" value="CAD &amp; PB1 domains"/>
    <property type="match status" value="1"/>
</dbReference>
<feature type="region of interest" description="Disordered" evidence="2">
    <location>
        <begin position="202"/>
        <end position="235"/>
    </location>
</feature>
<dbReference type="Gene3D" id="1.10.10.60">
    <property type="entry name" value="Homeodomain-like"/>
    <property type="match status" value="2"/>
</dbReference>
<feature type="compositionally biased region" description="Polar residues" evidence="2">
    <location>
        <begin position="33"/>
        <end position="42"/>
    </location>
</feature>
<evidence type="ECO:0000256" key="2">
    <source>
        <dbReference type="SAM" id="MobiDB-lite"/>
    </source>
</evidence>
<reference evidence="6" key="2">
    <citation type="submission" date="2012-11" db="EMBL/GenBank/DDBJ databases">
        <authorList>
            <person name="Kuo A."/>
            <person name="Curtis B.A."/>
            <person name="Tanifuji G."/>
            <person name="Burki F."/>
            <person name="Gruber A."/>
            <person name="Irimia M."/>
            <person name="Maruyama S."/>
            <person name="Arias M.C."/>
            <person name="Ball S.G."/>
            <person name="Gile G.H."/>
            <person name="Hirakawa Y."/>
            <person name="Hopkins J.F."/>
            <person name="Rensing S.A."/>
            <person name="Schmutz J."/>
            <person name="Symeonidi A."/>
            <person name="Elias M."/>
            <person name="Eveleigh R.J."/>
            <person name="Herman E.K."/>
            <person name="Klute M.J."/>
            <person name="Nakayama T."/>
            <person name="Obornik M."/>
            <person name="Reyes-Prieto A."/>
            <person name="Armbrust E.V."/>
            <person name="Aves S.J."/>
            <person name="Beiko R.G."/>
            <person name="Coutinho P."/>
            <person name="Dacks J.B."/>
            <person name="Durnford D.G."/>
            <person name="Fast N.M."/>
            <person name="Green B.R."/>
            <person name="Grisdale C."/>
            <person name="Hempe F."/>
            <person name="Henrissat B."/>
            <person name="Hoppner M.P."/>
            <person name="Ishida K.-I."/>
            <person name="Kim E."/>
            <person name="Koreny L."/>
            <person name="Kroth P.G."/>
            <person name="Liu Y."/>
            <person name="Malik S.-B."/>
            <person name="Maier U.G."/>
            <person name="McRose D."/>
            <person name="Mock T."/>
            <person name="Neilson J.A."/>
            <person name="Onodera N.T."/>
            <person name="Poole A.M."/>
            <person name="Pritham E.J."/>
            <person name="Richards T.A."/>
            <person name="Rocap G."/>
            <person name="Roy S.W."/>
            <person name="Sarai C."/>
            <person name="Schaack S."/>
            <person name="Shirato S."/>
            <person name="Slamovits C.H."/>
            <person name="Spencer D.F."/>
            <person name="Suzuki S."/>
            <person name="Worden A.Z."/>
            <person name="Zauner S."/>
            <person name="Barry K."/>
            <person name="Bell C."/>
            <person name="Bharti A.K."/>
            <person name="Crow J.A."/>
            <person name="Grimwood J."/>
            <person name="Kramer R."/>
            <person name="Lindquist E."/>
            <person name="Lucas S."/>
            <person name="Salamov A."/>
            <person name="McFadden G.I."/>
            <person name="Lane C.E."/>
            <person name="Keeling P.J."/>
            <person name="Gray M.W."/>
            <person name="Grigoriev I.V."/>
            <person name="Archibald J.M."/>
        </authorList>
    </citation>
    <scope>NUCLEOTIDE SEQUENCE</scope>
    <source>
        <strain evidence="6">CCMP2712</strain>
    </source>
</reference>
<dbReference type="EnsemblProtists" id="EKX34418">
    <property type="protein sequence ID" value="EKX34418"/>
    <property type="gene ID" value="GUITHDRAFT_147253"/>
</dbReference>
<name>L1IDW1_GUITC</name>
<evidence type="ECO:0000313" key="5">
    <source>
        <dbReference type="EnsemblProtists" id="EKX34418"/>
    </source>
</evidence>
<keyword evidence="6" id="KW-1185">Reference proteome</keyword>
<sequence>MQTLLPVKNFDTLAKLCGLGNLQPCLFSPPMAQQTPLQQESAESGARNMPSLAKETTKADRGSCKKADNKKSNLTLGEKMEIIKCYTSTNPEVFMTQGQLATMFGKSRSAISKILKAENVCRLKYISGCGLHASIKRYAPNDSHLELEKRIHECIVEAGLGLGCRSQICKCAMNVASEMGVSDFKASHGWYSRFIKRHGLSRPRRTSRNAHVESNETFPTRLSSEHSFMPKSGAQTSSSLRHREMNFKVSLVQREKEAVFRHLNWSFDFDHLGNPVGGYRMVMEGLQSAFSEDLKGLPTSCLQLSYIDDDGDKILINSDQELGILLQDKPQAARIRLYLHAVSGSNRPPMGPASGSLQQIHGASSVSLDMIVQGLKFYEDNLLVARPPGFGHVIV</sequence>
<protein>
    <recommendedName>
        <fullName evidence="3">HTH CENPB-type domain-containing protein</fullName>
    </recommendedName>
</protein>
<dbReference type="RefSeq" id="XP_005821398.1">
    <property type="nucleotide sequence ID" value="XM_005821341.1"/>
</dbReference>
<evidence type="ECO:0000256" key="1">
    <source>
        <dbReference type="ARBA" id="ARBA00023125"/>
    </source>
</evidence>
<dbReference type="AlphaFoldDB" id="L1IDW1"/>
<dbReference type="HOGENOM" id="CLU_710679_0_0_1"/>
<feature type="region of interest" description="Disordered" evidence="2">
    <location>
        <begin position="33"/>
        <end position="66"/>
    </location>
</feature>
<proteinExistence type="predicted"/>
<dbReference type="CDD" id="cd05992">
    <property type="entry name" value="PB1"/>
    <property type="match status" value="1"/>
</dbReference>
<evidence type="ECO:0000259" key="3">
    <source>
        <dbReference type="PROSITE" id="PS51253"/>
    </source>
</evidence>
<dbReference type="Pfam" id="PF00564">
    <property type="entry name" value="PB1"/>
    <property type="match status" value="1"/>
</dbReference>
<dbReference type="PROSITE" id="PS51253">
    <property type="entry name" value="HTH_CENPB"/>
    <property type="match status" value="1"/>
</dbReference>
<organism evidence="4">
    <name type="scientific">Guillardia theta (strain CCMP2712)</name>
    <name type="common">Cryptophyte</name>
    <dbReference type="NCBI Taxonomy" id="905079"/>
    <lineage>
        <taxon>Eukaryota</taxon>
        <taxon>Cryptophyceae</taxon>
        <taxon>Pyrenomonadales</taxon>
        <taxon>Geminigeraceae</taxon>
        <taxon>Guillardia</taxon>
    </lineage>
</organism>
<dbReference type="STRING" id="905079.L1IDW1"/>
<dbReference type="PaxDb" id="55529-EKX34418"/>
<dbReference type="Gene3D" id="3.10.20.90">
    <property type="entry name" value="Phosphatidylinositol 3-kinase Catalytic Subunit, Chain A, domain 1"/>
    <property type="match status" value="1"/>
</dbReference>
<dbReference type="KEGG" id="gtt:GUITHDRAFT_147253"/>
<reference evidence="4 6" key="1">
    <citation type="journal article" date="2012" name="Nature">
        <title>Algal genomes reveal evolutionary mosaicism and the fate of nucleomorphs.</title>
        <authorList>
            <consortium name="DOE Joint Genome Institute"/>
            <person name="Curtis B.A."/>
            <person name="Tanifuji G."/>
            <person name="Burki F."/>
            <person name="Gruber A."/>
            <person name="Irimia M."/>
            <person name="Maruyama S."/>
            <person name="Arias M.C."/>
            <person name="Ball S.G."/>
            <person name="Gile G.H."/>
            <person name="Hirakawa Y."/>
            <person name="Hopkins J.F."/>
            <person name="Kuo A."/>
            <person name="Rensing S.A."/>
            <person name="Schmutz J."/>
            <person name="Symeonidi A."/>
            <person name="Elias M."/>
            <person name="Eveleigh R.J."/>
            <person name="Herman E.K."/>
            <person name="Klute M.J."/>
            <person name="Nakayama T."/>
            <person name="Obornik M."/>
            <person name="Reyes-Prieto A."/>
            <person name="Armbrust E.V."/>
            <person name="Aves S.J."/>
            <person name="Beiko R.G."/>
            <person name="Coutinho P."/>
            <person name="Dacks J.B."/>
            <person name="Durnford D.G."/>
            <person name="Fast N.M."/>
            <person name="Green B.R."/>
            <person name="Grisdale C.J."/>
            <person name="Hempel F."/>
            <person name="Henrissat B."/>
            <person name="Hoppner M.P."/>
            <person name="Ishida K."/>
            <person name="Kim E."/>
            <person name="Koreny L."/>
            <person name="Kroth P.G."/>
            <person name="Liu Y."/>
            <person name="Malik S.B."/>
            <person name="Maier U.G."/>
            <person name="McRose D."/>
            <person name="Mock T."/>
            <person name="Neilson J.A."/>
            <person name="Onodera N.T."/>
            <person name="Poole A.M."/>
            <person name="Pritham E.J."/>
            <person name="Richards T.A."/>
            <person name="Rocap G."/>
            <person name="Roy S.W."/>
            <person name="Sarai C."/>
            <person name="Schaack S."/>
            <person name="Shirato S."/>
            <person name="Slamovits C.H."/>
            <person name="Spencer D.F."/>
            <person name="Suzuki S."/>
            <person name="Worden A.Z."/>
            <person name="Zauner S."/>
            <person name="Barry K."/>
            <person name="Bell C."/>
            <person name="Bharti A.K."/>
            <person name="Crow J.A."/>
            <person name="Grimwood J."/>
            <person name="Kramer R."/>
            <person name="Lindquist E."/>
            <person name="Lucas S."/>
            <person name="Salamov A."/>
            <person name="McFadden G.I."/>
            <person name="Lane C.E."/>
            <person name="Keeling P.J."/>
            <person name="Gray M.W."/>
            <person name="Grigoriev I.V."/>
            <person name="Archibald J.M."/>
        </authorList>
    </citation>
    <scope>NUCLEOTIDE SEQUENCE</scope>
    <source>
        <strain evidence="4 6">CCMP2712</strain>
    </source>
</reference>
<keyword evidence="1" id="KW-0238">DNA-binding</keyword>
<dbReference type="GO" id="GO:0003677">
    <property type="term" value="F:DNA binding"/>
    <property type="evidence" value="ECO:0007669"/>
    <property type="project" value="UniProtKB-KW"/>
</dbReference>
<dbReference type="SUPFAM" id="SSF46689">
    <property type="entry name" value="Homeodomain-like"/>
    <property type="match status" value="1"/>
</dbReference>
<dbReference type="Pfam" id="PF03221">
    <property type="entry name" value="HTH_Tnp_Tc5"/>
    <property type="match status" value="1"/>
</dbReference>
<accession>L1IDW1</accession>
<dbReference type="EMBL" id="JH993110">
    <property type="protein sequence ID" value="EKX34418.1"/>
    <property type="molecule type" value="Genomic_DNA"/>
</dbReference>
<gene>
    <name evidence="4" type="ORF">GUITHDRAFT_147253</name>
</gene>
<reference evidence="5" key="3">
    <citation type="submission" date="2015-06" db="UniProtKB">
        <authorList>
            <consortium name="EnsemblProtists"/>
        </authorList>
    </citation>
    <scope>IDENTIFICATION</scope>
</reference>
<feature type="domain" description="HTH CENPB-type" evidence="3">
    <location>
        <begin position="135"/>
        <end position="204"/>
    </location>
</feature>
<dbReference type="GeneID" id="17291157"/>
<dbReference type="Proteomes" id="UP000011087">
    <property type="component" value="Unassembled WGS sequence"/>
</dbReference>
<feature type="compositionally biased region" description="Basic and acidic residues" evidence="2">
    <location>
        <begin position="55"/>
        <end position="66"/>
    </location>
</feature>
<evidence type="ECO:0000313" key="4">
    <source>
        <dbReference type="EMBL" id="EKX34418.1"/>
    </source>
</evidence>
<feature type="compositionally biased region" description="Polar residues" evidence="2">
    <location>
        <begin position="215"/>
        <end position="226"/>
    </location>
</feature>
<dbReference type="InterPro" id="IPR009057">
    <property type="entry name" value="Homeodomain-like_sf"/>
</dbReference>
<dbReference type="OrthoDB" id="9909311at2759"/>